<dbReference type="FunFam" id="1.10.10.10:FF:000322">
    <property type="entry name" value="Probable disease resistance protein At1g63360"/>
    <property type="match status" value="1"/>
</dbReference>
<accession>A0A6A6N9N9</accession>
<name>A0A6A6N9N9_HEVBR</name>
<dbReference type="Gene3D" id="1.10.10.10">
    <property type="entry name" value="Winged helix-like DNA-binding domain superfamily/Winged helix DNA-binding domain"/>
    <property type="match status" value="1"/>
</dbReference>
<comment type="caution">
    <text evidence="5">The sequence shown here is derived from an EMBL/GenBank/DDBJ whole genome shotgun (WGS) entry which is preliminary data.</text>
</comment>
<evidence type="ECO:0000313" key="6">
    <source>
        <dbReference type="Proteomes" id="UP000467840"/>
    </source>
</evidence>
<sequence>MENEVFQALKFSYNRLNNSSLQQCFLYCGLYPEDHPIARDNVIEYLIDEGVIRGESRQAKLDEGHTMLNRLVRVCLLEEDSYFVKMHDLVRDMAIQIMEIDPRVVVKAGKELAEMPDLRNWQRILLRFIEYSFFEQLHGLKVLDLSQTGIEELPGSISYLVNLSALLLRECLGLRCLPSLAQLSALKKLDLYDSRVEKLPEGIEWLSNLSYLDLGFTYLELTPGILPKLSHMQFLALPSITVKEEEVASLRKLETLKCIFYDVGEFNKYRTSTSAPNLSSYQIIVGQGRDIFLRFITTDVKTYVKTVTFCECGVSDGEDAPHIPKCPISALYTLRRPKNHLMLEDCN</sequence>
<protein>
    <recommendedName>
        <fullName evidence="4">Disease resistance protein winged helix domain-containing protein</fullName>
    </recommendedName>
</protein>
<gene>
    <name evidence="5" type="ORF">GH714_035295</name>
</gene>
<evidence type="ECO:0000313" key="5">
    <source>
        <dbReference type="EMBL" id="KAF2321193.1"/>
    </source>
</evidence>
<keyword evidence="3" id="KW-0611">Plant defense</keyword>
<dbReference type="PANTHER" id="PTHR33463:SF187">
    <property type="entry name" value="AND NB-ARC DOMAIN DISEASE RESISTANCE PROTEIN, PUTATIVE-RELATED"/>
    <property type="match status" value="1"/>
</dbReference>
<evidence type="ECO:0000259" key="4">
    <source>
        <dbReference type="Pfam" id="PF23559"/>
    </source>
</evidence>
<evidence type="ECO:0000256" key="2">
    <source>
        <dbReference type="ARBA" id="ARBA00022737"/>
    </source>
</evidence>
<dbReference type="Gene3D" id="3.80.10.10">
    <property type="entry name" value="Ribonuclease Inhibitor"/>
    <property type="match status" value="1"/>
</dbReference>
<dbReference type="Proteomes" id="UP000467840">
    <property type="component" value="Chromosome 10"/>
</dbReference>
<proteinExistence type="predicted"/>
<dbReference type="InterPro" id="IPR036388">
    <property type="entry name" value="WH-like_DNA-bd_sf"/>
</dbReference>
<dbReference type="PANTHER" id="PTHR33463">
    <property type="entry name" value="NB-ARC DOMAIN-CONTAINING PROTEIN-RELATED"/>
    <property type="match status" value="1"/>
</dbReference>
<dbReference type="Pfam" id="PF23559">
    <property type="entry name" value="WHD_DRP"/>
    <property type="match status" value="1"/>
</dbReference>
<keyword evidence="2" id="KW-0677">Repeat</keyword>
<evidence type="ECO:0000256" key="1">
    <source>
        <dbReference type="ARBA" id="ARBA00022614"/>
    </source>
</evidence>
<dbReference type="InterPro" id="IPR032675">
    <property type="entry name" value="LRR_dom_sf"/>
</dbReference>
<dbReference type="InterPro" id="IPR050905">
    <property type="entry name" value="Plant_NBS-LRR"/>
</dbReference>
<organism evidence="5 6">
    <name type="scientific">Hevea brasiliensis</name>
    <name type="common">Para rubber tree</name>
    <name type="synonym">Siphonia brasiliensis</name>
    <dbReference type="NCBI Taxonomy" id="3981"/>
    <lineage>
        <taxon>Eukaryota</taxon>
        <taxon>Viridiplantae</taxon>
        <taxon>Streptophyta</taxon>
        <taxon>Embryophyta</taxon>
        <taxon>Tracheophyta</taxon>
        <taxon>Spermatophyta</taxon>
        <taxon>Magnoliopsida</taxon>
        <taxon>eudicotyledons</taxon>
        <taxon>Gunneridae</taxon>
        <taxon>Pentapetalae</taxon>
        <taxon>rosids</taxon>
        <taxon>fabids</taxon>
        <taxon>Malpighiales</taxon>
        <taxon>Euphorbiaceae</taxon>
        <taxon>Crotonoideae</taxon>
        <taxon>Micrandreae</taxon>
        <taxon>Hevea</taxon>
    </lineage>
</organism>
<keyword evidence="1" id="KW-0433">Leucine-rich repeat</keyword>
<dbReference type="SUPFAM" id="SSF52058">
    <property type="entry name" value="L domain-like"/>
    <property type="match status" value="1"/>
</dbReference>
<feature type="domain" description="Disease resistance protein winged helix" evidence="4">
    <location>
        <begin position="30"/>
        <end position="94"/>
    </location>
</feature>
<dbReference type="AlphaFoldDB" id="A0A6A6N9N9"/>
<evidence type="ECO:0000256" key="3">
    <source>
        <dbReference type="ARBA" id="ARBA00022821"/>
    </source>
</evidence>
<reference evidence="5 6" key="1">
    <citation type="journal article" date="2020" name="Mol. Plant">
        <title>The Chromosome-Based Rubber Tree Genome Provides New Insights into Spurge Genome Evolution and Rubber Biosynthesis.</title>
        <authorList>
            <person name="Liu J."/>
            <person name="Shi C."/>
            <person name="Shi C.C."/>
            <person name="Li W."/>
            <person name="Zhang Q.J."/>
            <person name="Zhang Y."/>
            <person name="Li K."/>
            <person name="Lu H.F."/>
            <person name="Shi C."/>
            <person name="Zhu S.T."/>
            <person name="Xiao Z.Y."/>
            <person name="Nan H."/>
            <person name="Yue Y."/>
            <person name="Zhu X.G."/>
            <person name="Wu Y."/>
            <person name="Hong X.N."/>
            <person name="Fan G.Y."/>
            <person name="Tong Y."/>
            <person name="Zhang D."/>
            <person name="Mao C.L."/>
            <person name="Liu Y.L."/>
            <person name="Hao S.J."/>
            <person name="Liu W.Q."/>
            <person name="Lv M.Q."/>
            <person name="Zhang H.B."/>
            <person name="Liu Y."/>
            <person name="Hu-Tang G.R."/>
            <person name="Wang J.P."/>
            <person name="Wang J.H."/>
            <person name="Sun Y.H."/>
            <person name="Ni S.B."/>
            <person name="Chen W.B."/>
            <person name="Zhang X.C."/>
            <person name="Jiao Y.N."/>
            <person name="Eichler E.E."/>
            <person name="Li G.H."/>
            <person name="Liu X."/>
            <person name="Gao L.Z."/>
        </authorList>
    </citation>
    <scope>NUCLEOTIDE SEQUENCE [LARGE SCALE GENOMIC DNA]</scope>
    <source>
        <strain evidence="6">cv. GT1</strain>
        <tissue evidence="5">Leaf</tissue>
    </source>
</reference>
<dbReference type="InterPro" id="IPR058922">
    <property type="entry name" value="WHD_DRP"/>
</dbReference>
<dbReference type="EMBL" id="JAAGAX010000003">
    <property type="protein sequence ID" value="KAF2321193.1"/>
    <property type="molecule type" value="Genomic_DNA"/>
</dbReference>
<dbReference type="GO" id="GO:0006952">
    <property type="term" value="P:defense response"/>
    <property type="evidence" value="ECO:0007669"/>
    <property type="project" value="UniProtKB-KW"/>
</dbReference>
<keyword evidence="6" id="KW-1185">Reference proteome</keyword>